<name>A0A4Y2BA06_ARAVE</name>
<dbReference type="Proteomes" id="UP000499080">
    <property type="component" value="Unassembled WGS sequence"/>
</dbReference>
<evidence type="ECO:0000313" key="1">
    <source>
        <dbReference type="EMBL" id="GBL88155.1"/>
    </source>
</evidence>
<accession>A0A4Y2BA06</accession>
<proteinExistence type="predicted"/>
<comment type="caution">
    <text evidence="1">The sequence shown here is derived from an EMBL/GenBank/DDBJ whole genome shotgun (WGS) entry which is preliminary data.</text>
</comment>
<gene>
    <name evidence="1" type="ORF">AVEN_8021_1</name>
</gene>
<keyword evidence="2" id="KW-1185">Reference proteome</keyword>
<evidence type="ECO:0000313" key="2">
    <source>
        <dbReference type="Proteomes" id="UP000499080"/>
    </source>
</evidence>
<organism evidence="1 2">
    <name type="scientific">Araneus ventricosus</name>
    <name type="common">Orbweaver spider</name>
    <name type="synonym">Epeira ventricosa</name>
    <dbReference type="NCBI Taxonomy" id="182803"/>
    <lineage>
        <taxon>Eukaryota</taxon>
        <taxon>Metazoa</taxon>
        <taxon>Ecdysozoa</taxon>
        <taxon>Arthropoda</taxon>
        <taxon>Chelicerata</taxon>
        <taxon>Arachnida</taxon>
        <taxon>Araneae</taxon>
        <taxon>Araneomorphae</taxon>
        <taxon>Entelegynae</taxon>
        <taxon>Araneoidea</taxon>
        <taxon>Araneidae</taxon>
        <taxon>Araneus</taxon>
    </lineage>
</organism>
<dbReference type="OrthoDB" id="6427463at2759"/>
<dbReference type="EMBL" id="BGPR01082682">
    <property type="protein sequence ID" value="GBL88155.1"/>
    <property type="molecule type" value="Genomic_DNA"/>
</dbReference>
<sequence>MEMKLSYSLMLSLKEISLRRVAVILRNQIDIFASFDTFEGEDEVKNNLSELEIPPLFKEQMMQLVQPIGSEIRKWNLFRSKYLNYLFKKIHLQILDQHYWTILGTVDYRKTEENLIRLEMLDIVERYSLACPYFLDDYIQILWDPLPEDSKRYFYNGEGPPRDTPPPLEFCLLYILS</sequence>
<reference evidence="1 2" key="1">
    <citation type="journal article" date="2019" name="Sci. Rep.">
        <title>Orb-weaving spider Araneus ventricosus genome elucidates the spidroin gene catalogue.</title>
        <authorList>
            <person name="Kono N."/>
            <person name="Nakamura H."/>
            <person name="Ohtoshi R."/>
            <person name="Moran D.A.P."/>
            <person name="Shinohara A."/>
            <person name="Yoshida Y."/>
            <person name="Fujiwara M."/>
            <person name="Mori M."/>
            <person name="Tomita M."/>
            <person name="Arakawa K."/>
        </authorList>
    </citation>
    <scope>NUCLEOTIDE SEQUENCE [LARGE SCALE GENOMIC DNA]</scope>
</reference>
<protein>
    <submittedName>
        <fullName evidence="1">Uncharacterized protein</fullName>
    </submittedName>
</protein>
<dbReference type="AlphaFoldDB" id="A0A4Y2BA06"/>